<evidence type="ECO:0000256" key="3">
    <source>
        <dbReference type="ARBA" id="ARBA00009731"/>
    </source>
</evidence>
<evidence type="ECO:0000256" key="7">
    <source>
        <dbReference type="ARBA" id="ARBA00022824"/>
    </source>
</evidence>
<evidence type="ECO:0000256" key="2">
    <source>
        <dbReference type="ARBA" id="ARBA00004590"/>
    </source>
</evidence>
<dbReference type="GO" id="GO:0031965">
    <property type="term" value="C:nuclear membrane"/>
    <property type="evidence" value="ECO:0007669"/>
    <property type="project" value="UniProtKB-SubCell"/>
</dbReference>
<dbReference type="Proteomes" id="UP000245699">
    <property type="component" value="Unassembled WGS sequence"/>
</dbReference>
<comment type="subcellular location">
    <subcellularLocation>
        <location evidence="1 11">Endoplasmic reticulum membrane</location>
        <topology evidence="1 11">Single-pass membrane protein</topology>
    </subcellularLocation>
    <subcellularLocation>
        <location evidence="2">Nucleus membrane</location>
        <topology evidence="2">Single-pass membrane protein</topology>
    </subcellularLocation>
</comment>
<comment type="caution">
    <text evidence="12">The sequence shown here is derived from an EMBL/GenBank/DDBJ whole genome shotgun (WGS) entry which is preliminary data.</text>
</comment>
<evidence type="ECO:0000256" key="6">
    <source>
        <dbReference type="ARBA" id="ARBA00022692"/>
    </source>
</evidence>
<dbReference type="GO" id="GO:0043541">
    <property type="term" value="C:UDP-N-acetylglucosamine transferase complex"/>
    <property type="evidence" value="ECO:0007669"/>
    <property type="project" value="TreeGrafter"/>
</dbReference>
<evidence type="ECO:0000256" key="4">
    <source>
        <dbReference type="ARBA" id="ARBA00011335"/>
    </source>
</evidence>
<sequence length="211" mass="24202">MFLIISALIFLFLFRVLYIIPHFNDHFQATSSKKKKILVVLGSAPFEYIGGHTTEIIMIIKELKLQGNISYVFVYGNDDLFSKNHALKLDVSNHKKFIEIPRARKVGQSFLTSVFTTLVAFYHSFFIIVSEKPDIILCNGPAICVPIVIASYIPRILGIKWIFVLYIESFARVKSLSLSGKILYPLADNFIVQWEYLGLKYARAKLKKYII</sequence>
<keyword evidence="9" id="KW-0472">Membrane</keyword>
<evidence type="ECO:0000313" key="12">
    <source>
        <dbReference type="EMBL" id="PVU98242.1"/>
    </source>
</evidence>
<dbReference type="Pfam" id="PF08660">
    <property type="entry name" value="Alg14"/>
    <property type="match status" value="1"/>
</dbReference>
<dbReference type="PANTHER" id="PTHR12154:SF4">
    <property type="entry name" value="UDP-N-ACETYLGLUCOSAMINE TRANSFERASE SUBUNIT ALG14 HOMOLOG"/>
    <property type="match status" value="1"/>
</dbReference>
<comment type="similarity">
    <text evidence="3 11">Belongs to the ALG14 family.</text>
</comment>
<evidence type="ECO:0000256" key="10">
    <source>
        <dbReference type="ARBA" id="ARBA00032062"/>
    </source>
</evidence>
<dbReference type="SUPFAM" id="SSF53756">
    <property type="entry name" value="UDP-Glycosyltransferase/glycogen phosphorylase"/>
    <property type="match status" value="1"/>
</dbReference>
<accession>A0A2T9Z0W2</accession>
<gene>
    <name evidence="11" type="primary">ALG14</name>
    <name evidence="12" type="ORF">BB559_001720</name>
</gene>
<evidence type="ECO:0000313" key="13">
    <source>
        <dbReference type="Proteomes" id="UP000245699"/>
    </source>
</evidence>
<comment type="subunit">
    <text evidence="4 11">Heterodimer with ALG13 to form a functional enzyme.</text>
</comment>
<dbReference type="InterPro" id="IPR013969">
    <property type="entry name" value="Oligosacch_biosynth_Alg14"/>
</dbReference>
<dbReference type="PANTHER" id="PTHR12154">
    <property type="entry name" value="GLYCOSYL TRANSFERASE-RELATED"/>
    <property type="match status" value="1"/>
</dbReference>
<keyword evidence="13" id="KW-1185">Reference proteome</keyword>
<keyword evidence="8" id="KW-1133">Transmembrane helix</keyword>
<dbReference type="EMBL" id="MBFT01000087">
    <property type="protein sequence ID" value="PVU98242.1"/>
    <property type="molecule type" value="Genomic_DNA"/>
</dbReference>
<dbReference type="GO" id="GO:0006488">
    <property type="term" value="P:dolichol-linked oligosaccharide biosynthetic process"/>
    <property type="evidence" value="ECO:0007669"/>
    <property type="project" value="InterPro"/>
</dbReference>
<evidence type="ECO:0000256" key="9">
    <source>
        <dbReference type="ARBA" id="ARBA00023136"/>
    </source>
</evidence>
<organism evidence="12 13">
    <name type="scientific">Furculomyces boomerangus</name>
    <dbReference type="NCBI Taxonomy" id="61424"/>
    <lineage>
        <taxon>Eukaryota</taxon>
        <taxon>Fungi</taxon>
        <taxon>Fungi incertae sedis</taxon>
        <taxon>Zoopagomycota</taxon>
        <taxon>Kickxellomycotina</taxon>
        <taxon>Harpellomycetes</taxon>
        <taxon>Harpellales</taxon>
        <taxon>Harpellaceae</taxon>
        <taxon>Furculomyces</taxon>
    </lineage>
</organism>
<keyword evidence="7 11" id="KW-0256">Endoplasmic reticulum</keyword>
<proteinExistence type="inferred from homology"/>
<keyword evidence="6" id="KW-0812">Transmembrane</keyword>
<protein>
    <recommendedName>
        <fullName evidence="5 11">UDP-N-acetylglucosamine transferase subunit ALG14</fullName>
    </recommendedName>
    <alternativeName>
        <fullName evidence="10 11">Asparagine-linked glycosylation protein 14</fullName>
    </alternativeName>
</protein>
<comment type="function">
    <text evidence="11">Involved in protein N-glycosylation. Essential for the second step of the dolichol-linked oligosaccharide pathway. Anchors the catalytic subunit ALG13 to the ER.</text>
</comment>
<name>A0A2T9Z0W2_9FUNG</name>
<evidence type="ECO:0000256" key="11">
    <source>
        <dbReference type="RuleBase" id="RU362127"/>
    </source>
</evidence>
<dbReference type="AlphaFoldDB" id="A0A2T9Z0W2"/>
<dbReference type="GO" id="GO:0004577">
    <property type="term" value="F:N-acetylglucosaminyldiphosphodolichol N-acetylglucosaminyltransferase activity"/>
    <property type="evidence" value="ECO:0007669"/>
    <property type="project" value="TreeGrafter"/>
</dbReference>
<evidence type="ECO:0000256" key="5">
    <source>
        <dbReference type="ARBA" id="ARBA00017467"/>
    </source>
</evidence>
<reference evidence="12 13" key="1">
    <citation type="journal article" date="2018" name="MBio">
        <title>Comparative Genomics Reveals the Core Gene Toolbox for the Fungus-Insect Symbiosis.</title>
        <authorList>
            <person name="Wang Y."/>
            <person name="Stata M."/>
            <person name="Wang W."/>
            <person name="Stajich J.E."/>
            <person name="White M.M."/>
            <person name="Moncalvo J.M."/>
        </authorList>
    </citation>
    <scope>NUCLEOTIDE SEQUENCE [LARGE SCALE GENOMIC DNA]</scope>
    <source>
        <strain evidence="12 13">AUS-77-4</strain>
    </source>
</reference>
<dbReference type="Gene3D" id="3.40.50.2000">
    <property type="entry name" value="Glycogen Phosphorylase B"/>
    <property type="match status" value="1"/>
</dbReference>
<dbReference type="OrthoDB" id="17098at2759"/>
<dbReference type="STRING" id="61424.A0A2T9Z0W2"/>
<evidence type="ECO:0000256" key="1">
    <source>
        <dbReference type="ARBA" id="ARBA00004389"/>
    </source>
</evidence>
<evidence type="ECO:0000256" key="8">
    <source>
        <dbReference type="ARBA" id="ARBA00022989"/>
    </source>
</evidence>